<sequence>MNLPAVKKFHLFGKSPERVFILERHRVHLIEHNGMTRSNVKGQILIHLQRKKNVHTYKYVRRSFARVPSRELSAVQMLFNEAHTKPHFLFIMGLFYILEETTDRETSPAVAVAVTDAPALSRSTVRHGHGFTTSRRSNIRKKGNKLIVARLFWREI</sequence>
<evidence type="ECO:0000313" key="1">
    <source>
        <dbReference type="EMBL" id="KAH0558284.1"/>
    </source>
</evidence>
<dbReference type="EMBL" id="JAHXZJ010000747">
    <property type="protein sequence ID" value="KAH0558284.1"/>
    <property type="molecule type" value="Genomic_DNA"/>
</dbReference>
<dbReference type="Proteomes" id="UP000826195">
    <property type="component" value="Unassembled WGS sequence"/>
</dbReference>
<gene>
    <name evidence="1" type="ORF">KQX54_015439</name>
</gene>
<name>A0AAV7IEC6_COTGL</name>
<evidence type="ECO:0000313" key="2">
    <source>
        <dbReference type="Proteomes" id="UP000826195"/>
    </source>
</evidence>
<keyword evidence="2" id="KW-1185">Reference proteome</keyword>
<dbReference type="AlphaFoldDB" id="A0AAV7IEC6"/>
<reference evidence="1 2" key="1">
    <citation type="journal article" date="2021" name="J. Hered.">
        <title>A chromosome-level genome assembly of the parasitoid wasp, Cotesia glomerata (Hymenoptera: Braconidae).</title>
        <authorList>
            <person name="Pinto B.J."/>
            <person name="Weis J.J."/>
            <person name="Gamble T."/>
            <person name="Ode P.J."/>
            <person name="Paul R."/>
            <person name="Zaspel J.M."/>
        </authorList>
    </citation>
    <scope>NUCLEOTIDE SEQUENCE [LARGE SCALE GENOMIC DNA]</scope>
    <source>
        <strain evidence="1">CgM1</strain>
    </source>
</reference>
<comment type="caution">
    <text evidence="1">The sequence shown here is derived from an EMBL/GenBank/DDBJ whole genome shotgun (WGS) entry which is preliminary data.</text>
</comment>
<proteinExistence type="predicted"/>
<organism evidence="1 2">
    <name type="scientific">Cotesia glomerata</name>
    <name type="common">Lepidopteran parasitic wasp</name>
    <name type="synonym">Apanteles glomeratus</name>
    <dbReference type="NCBI Taxonomy" id="32391"/>
    <lineage>
        <taxon>Eukaryota</taxon>
        <taxon>Metazoa</taxon>
        <taxon>Ecdysozoa</taxon>
        <taxon>Arthropoda</taxon>
        <taxon>Hexapoda</taxon>
        <taxon>Insecta</taxon>
        <taxon>Pterygota</taxon>
        <taxon>Neoptera</taxon>
        <taxon>Endopterygota</taxon>
        <taxon>Hymenoptera</taxon>
        <taxon>Apocrita</taxon>
        <taxon>Ichneumonoidea</taxon>
        <taxon>Braconidae</taxon>
        <taxon>Microgastrinae</taxon>
        <taxon>Cotesia</taxon>
    </lineage>
</organism>
<protein>
    <submittedName>
        <fullName evidence="1">Uncharacterized protein</fullName>
    </submittedName>
</protein>
<accession>A0AAV7IEC6</accession>